<dbReference type="RefSeq" id="WP_067907708.1">
    <property type="nucleotide sequence ID" value="NZ_KQ954244.1"/>
</dbReference>
<sequence length="99" mass="11195">MIIVMGRLRIDAEAIEAAMPAARKVVAATQAEEGCLQYDYARDISDPEIFHIVERWTSREALAAHLKTPHVAEWIAILSGMTMKERHIKLYDTDEGEDL</sequence>
<dbReference type="Gene3D" id="3.30.70.100">
    <property type="match status" value="1"/>
</dbReference>
<name>A0A124JW38_9SPHN</name>
<dbReference type="InterPro" id="IPR011008">
    <property type="entry name" value="Dimeric_a/b-barrel"/>
</dbReference>
<organism evidence="2 3">
    <name type="scientific">Novosphingobium fuchskuhlense</name>
    <dbReference type="NCBI Taxonomy" id="1117702"/>
    <lineage>
        <taxon>Bacteria</taxon>
        <taxon>Pseudomonadati</taxon>
        <taxon>Pseudomonadota</taxon>
        <taxon>Alphaproteobacteria</taxon>
        <taxon>Sphingomonadales</taxon>
        <taxon>Sphingomonadaceae</taxon>
        <taxon>Novosphingobium</taxon>
    </lineage>
</organism>
<accession>A0A124JW38</accession>
<protein>
    <recommendedName>
        <fullName evidence="1">ABM domain-containing protein</fullName>
    </recommendedName>
</protein>
<dbReference type="Pfam" id="PF03992">
    <property type="entry name" value="ABM"/>
    <property type="match status" value="1"/>
</dbReference>
<dbReference type="OrthoDB" id="287932at2"/>
<reference evidence="2 3" key="1">
    <citation type="submission" date="2015-10" db="EMBL/GenBank/DDBJ databases">
        <title>Draft genome sequence of Novosphingobium fuchskuhlense DSM 25065 isolated from a surface water sample of the southwest basin of Lake Grosse Fuchskuhle.</title>
        <authorList>
            <person name="Ruckert C."/>
            <person name="Winkler A."/>
            <person name="Glaeser J."/>
            <person name="Grossart H.-P."/>
            <person name="Kalinowski J."/>
            <person name="Glaeser S."/>
        </authorList>
    </citation>
    <scope>NUCLEOTIDE SEQUENCE [LARGE SCALE GENOMIC DNA]</scope>
    <source>
        <strain evidence="2 3">FNE08-7</strain>
    </source>
</reference>
<dbReference type="GO" id="GO:0003824">
    <property type="term" value="F:catalytic activity"/>
    <property type="evidence" value="ECO:0007669"/>
    <property type="project" value="TreeGrafter"/>
</dbReference>
<dbReference type="InterPro" id="IPR050744">
    <property type="entry name" value="AI-2_Isomerase_LsrG"/>
</dbReference>
<dbReference type="EMBL" id="LLZS01000003">
    <property type="protein sequence ID" value="KUR72932.1"/>
    <property type="molecule type" value="Genomic_DNA"/>
</dbReference>
<dbReference type="PANTHER" id="PTHR33336">
    <property type="entry name" value="QUINOL MONOOXYGENASE YGIN-RELATED"/>
    <property type="match status" value="1"/>
</dbReference>
<dbReference type="SUPFAM" id="SSF54909">
    <property type="entry name" value="Dimeric alpha+beta barrel"/>
    <property type="match status" value="1"/>
</dbReference>
<feature type="domain" description="ABM" evidence="1">
    <location>
        <begin position="2"/>
        <end position="91"/>
    </location>
</feature>
<dbReference type="STRING" id="1117702.AQZ52_06940"/>
<evidence type="ECO:0000313" key="3">
    <source>
        <dbReference type="Proteomes" id="UP000058012"/>
    </source>
</evidence>
<evidence type="ECO:0000313" key="2">
    <source>
        <dbReference type="EMBL" id="KUR72932.1"/>
    </source>
</evidence>
<gene>
    <name evidence="2" type="ORF">AQZ52_06940</name>
</gene>
<dbReference type="InterPro" id="IPR007138">
    <property type="entry name" value="ABM_dom"/>
</dbReference>
<evidence type="ECO:0000259" key="1">
    <source>
        <dbReference type="PROSITE" id="PS51725"/>
    </source>
</evidence>
<dbReference type="PROSITE" id="PS51725">
    <property type="entry name" value="ABM"/>
    <property type="match status" value="1"/>
</dbReference>
<comment type="caution">
    <text evidence="2">The sequence shown here is derived from an EMBL/GenBank/DDBJ whole genome shotgun (WGS) entry which is preliminary data.</text>
</comment>
<dbReference type="PANTHER" id="PTHR33336:SF15">
    <property type="entry name" value="ABM DOMAIN-CONTAINING PROTEIN"/>
    <property type="match status" value="1"/>
</dbReference>
<dbReference type="Proteomes" id="UP000058012">
    <property type="component" value="Unassembled WGS sequence"/>
</dbReference>
<proteinExistence type="predicted"/>
<dbReference type="AlphaFoldDB" id="A0A124JW38"/>
<keyword evidence="3" id="KW-1185">Reference proteome</keyword>